<proteinExistence type="predicted"/>
<dbReference type="Pfam" id="PF09697">
    <property type="entry name" value="Porph_ging"/>
    <property type="match status" value="1"/>
</dbReference>
<organism evidence="3 4">
    <name type="scientific">Winogradskyella pulchriflava</name>
    <dbReference type="NCBI Taxonomy" id="1110688"/>
    <lineage>
        <taxon>Bacteria</taxon>
        <taxon>Pseudomonadati</taxon>
        <taxon>Bacteroidota</taxon>
        <taxon>Flavobacteriia</taxon>
        <taxon>Flavobacteriales</taxon>
        <taxon>Flavobacteriaceae</taxon>
        <taxon>Winogradskyella</taxon>
    </lineage>
</organism>
<evidence type="ECO:0000313" key="3">
    <source>
        <dbReference type="EMBL" id="MFC0603924.1"/>
    </source>
</evidence>
<dbReference type="NCBIfam" id="TIGR01200">
    <property type="entry name" value="GLPGLI"/>
    <property type="match status" value="1"/>
</dbReference>
<gene>
    <name evidence="3" type="ORF">ACFFGA_05120</name>
</gene>
<feature type="region of interest" description="Disordered" evidence="1">
    <location>
        <begin position="168"/>
        <end position="204"/>
    </location>
</feature>
<evidence type="ECO:0000313" key="4">
    <source>
        <dbReference type="Proteomes" id="UP001589832"/>
    </source>
</evidence>
<dbReference type="RefSeq" id="WP_386060581.1">
    <property type="nucleotide sequence ID" value="NZ_JBHLTQ010000001.1"/>
</dbReference>
<keyword evidence="4" id="KW-1185">Reference proteome</keyword>
<name>A0ABV6Q6M0_9FLAO</name>
<keyword evidence="2" id="KW-0732">Signal</keyword>
<comment type="caution">
    <text evidence="3">The sequence shown here is derived from an EMBL/GenBank/DDBJ whole genome shotgun (WGS) entry which is preliminary data.</text>
</comment>
<dbReference type="InterPro" id="IPR005901">
    <property type="entry name" value="GLPGLI"/>
</dbReference>
<feature type="chain" id="PRO_5045415995" evidence="2">
    <location>
        <begin position="24"/>
        <end position="306"/>
    </location>
</feature>
<dbReference type="Proteomes" id="UP001589832">
    <property type="component" value="Unassembled WGS sequence"/>
</dbReference>
<dbReference type="EMBL" id="JBHLTQ010000001">
    <property type="protein sequence ID" value="MFC0603924.1"/>
    <property type="molecule type" value="Genomic_DNA"/>
</dbReference>
<evidence type="ECO:0000256" key="1">
    <source>
        <dbReference type="SAM" id="MobiDB-lite"/>
    </source>
</evidence>
<accession>A0ABV6Q6M0</accession>
<feature type="signal peptide" evidence="2">
    <location>
        <begin position="1"/>
        <end position="23"/>
    </location>
</feature>
<evidence type="ECO:0000256" key="2">
    <source>
        <dbReference type="SAM" id="SignalP"/>
    </source>
</evidence>
<reference evidence="3 4" key="1">
    <citation type="submission" date="2024-09" db="EMBL/GenBank/DDBJ databases">
        <authorList>
            <person name="Sun Q."/>
            <person name="Mori K."/>
        </authorList>
    </citation>
    <scope>NUCLEOTIDE SEQUENCE [LARGE SCALE GENOMIC DNA]</scope>
    <source>
        <strain evidence="3 4">NCAIM B.02481</strain>
    </source>
</reference>
<sequence length="306" mass="34624">MKKSLLKIALVFTVLLVGSNAFAQDFQGKAYYMSKTTMDLDEFGGRDMSPERKKQIQERMKSFLEKVYILTFNKEESIYKEDEKLEAPGGGGRGFGGFGSSLTGGPKYKNVKTKELIQDQEFFGKQFLIKDELKNLEWKMGTETKQIGNYTCFKATATKTVDEFDFRSFRPRGRGNDEKKDEEKAKDSTKSGDETSKSDNPMDEIEVPKTIEVVAWYTPQIPINQGPGDYWGLPGLILEINADRTTILCTKIVLNPEEKEDIDKPTKGDEVTQAEYNEIITKKMEEMREMYGGRGGRGGRGGGRRN</sequence>
<protein>
    <submittedName>
        <fullName evidence="3">GLPGLI family protein</fullName>
    </submittedName>
</protein>
<feature type="compositionally biased region" description="Basic and acidic residues" evidence="1">
    <location>
        <begin position="168"/>
        <end position="197"/>
    </location>
</feature>